<evidence type="ECO:0000313" key="1">
    <source>
        <dbReference type="EMBL" id="KAH9641300.1"/>
    </source>
</evidence>
<dbReference type="Proteomes" id="UP000814243">
    <property type="component" value="Unassembled WGS sequence"/>
</dbReference>
<comment type="caution">
    <text evidence="1">The sequence shown here is derived from an EMBL/GenBank/DDBJ whole genome shotgun (WGS) entry which is preliminary data.</text>
</comment>
<accession>A0A922SKN2</accession>
<protein>
    <submittedName>
        <fullName evidence="1">Uncharacterized protein</fullName>
    </submittedName>
</protein>
<reference evidence="1" key="1">
    <citation type="journal article" date="2021" name="G3 (Bethesda)">
        <title>Genome and transcriptome analysis of the beet armyworm Spodoptera exigua reveals targets for pest control. .</title>
        <authorList>
            <person name="Simon S."/>
            <person name="Breeschoten T."/>
            <person name="Jansen H.J."/>
            <person name="Dirks R.P."/>
            <person name="Schranz M.E."/>
            <person name="Ros V.I.D."/>
        </authorList>
    </citation>
    <scope>NUCLEOTIDE SEQUENCE</scope>
    <source>
        <strain evidence="1">TB_SE_WUR_2020</strain>
    </source>
</reference>
<evidence type="ECO:0000313" key="2">
    <source>
        <dbReference type="Proteomes" id="UP000814243"/>
    </source>
</evidence>
<proteinExistence type="predicted"/>
<organism evidence="1 2">
    <name type="scientific">Spodoptera exigua</name>
    <name type="common">Beet armyworm</name>
    <name type="synonym">Noctua fulgens</name>
    <dbReference type="NCBI Taxonomy" id="7107"/>
    <lineage>
        <taxon>Eukaryota</taxon>
        <taxon>Metazoa</taxon>
        <taxon>Ecdysozoa</taxon>
        <taxon>Arthropoda</taxon>
        <taxon>Hexapoda</taxon>
        <taxon>Insecta</taxon>
        <taxon>Pterygota</taxon>
        <taxon>Neoptera</taxon>
        <taxon>Endopterygota</taxon>
        <taxon>Lepidoptera</taxon>
        <taxon>Glossata</taxon>
        <taxon>Ditrysia</taxon>
        <taxon>Noctuoidea</taxon>
        <taxon>Noctuidae</taxon>
        <taxon>Amphipyrinae</taxon>
        <taxon>Spodoptera</taxon>
    </lineage>
</organism>
<name>A0A922SKN2_SPOEX</name>
<sequence>MGVLCCVSRPNYL</sequence>
<gene>
    <name evidence="1" type="ORF">HF086_005781</name>
</gene>
<dbReference type="EMBL" id="JACEFF010000244">
    <property type="protein sequence ID" value="KAH9641300.1"/>
    <property type="molecule type" value="Genomic_DNA"/>
</dbReference>